<accession>A0A1F6P1E7</accession>
<feature type="domain" description="TraC-like" evidence="1">
    <location>
        <begin position="27"/>
        <end position="207"/>
    </location>
</feature>
<comment type="caution">
    <text evidence="2">The sequence shown here is derived from an EMBL/GenBank/DDBJ whole genome shotgun (WGS) entry which is preliminary data.</text>
</comment>
<evidence type="ECO:0000259" key="1">
    <source>
        <dbReference type="Pfam" id="PF26593"/>
    </source>
</evidence>
<name>A0A1F6P1E7_9BACT</name>
<protein>
    <recommendedName>
        <fullName evidence="1">TraC-like domain-containing protein</fullName>
    </recommendedName>
</protein>
<proteinExistence type="predicted"/>
<gene>
    <name evidence="2" type="ORF">A2537_02535</name>
</gene>
<evidence type="ECO:0000313" key="2">
    <source>
        <dbReference type="EMBL" id="OGH89977.1"/>
    </source>
</evidence>
<evidence type="ECO:0000313" key="3">
    <source>
        <dbReference type="Proteomes" id="UP000178490"/>
    </source>
</evidence>
<sequence length="226" mass="26147">MRNKKAAAKKSTFPAAQRFINVSEIKQDTLVMKDGTLRSILMVSSINFALKNEDEQNATISAYVSFLNSLDHPLQVVIQSRELYIEPYLQDLIKREREQTNELLRAQIADYRSFVTELVEMGEIMSKNFYVVVPYDPLSNKQKSFWSRFSEVLNPIGTVKLKAERFAKRKYDLDQRVRQVESGLRSIGLEVVRLDTQSLVEVLYSTYNPDIALTERLTPLNEMKLE</sequence>
<dbReference type="EMBL" id="MFRC01000014">
    <property type="protein sequence ID" value="OGH89977.1"/>
    <property type="molecule type" value="Genomic_DNA"/>
</dbReference>
<dbReference type="InterPro" id="IPR058596">
    <property type="entry name" value="TraC-like_dom"/>
</dbReference>
<dbReference type="Proteomes" id="UP000178490">
    <property type="component" value="Unassembled WGS sequence"/>
</dbReference>
<dbReference type="AlphaFoldDB" id="A0A1F6P1E7"/>
<reference evidence="2 3" key="1">
    <citation type="journal article" date="2016" name="Nat. Commun.">
        <title>Thousands of microbial genomes shed light on interconnected biogeochemical processes in an aquifer system.</title>
        <authorList>
            <person name="Anantharaman K."/>
            <person name="Brown C.T."/>
            <person name="Hug L.A."/>
            <person name="Sharon I."/>
            <person name="Castelle C.J."/>
            <person name="Probst A.J."/>
            <person name="Thomas B.C."/>
            <person name="Singh A."/>
            <person name="Wilkins M.J."/>
            <person name="Karaoz U."/>
            <person name="Brodie E.L."/>
            <person name="Williams K.H."/>
            <person name="Hubbard S.S."/>
            <person name="Banfield J.F."/>
        </authorList>
    </citation>
    <scope>NUCLEOTIDE SEQUENCE [LARGE SCALE GENOMIC DNA]</scope>
</reference>
<organism evidence="2 3">
    <name type="scientific">Candidatus Magasanikbacteria bacterium RIFOXYD2_FULL_36_9</name>
    <dbReference type="NCBI Taxonomy" id="1798707"/>
    <lineage>
        <taxon>Bacteria</taxon>
        <taxon>Candidatus Magasanikiibacteriota</taxon>
    </lineage>
</organism>
<dbReference type="Pfam" id="PF26593">
    <property type="entry name" value="TraC-like"/>
    <property type="match status" value="1"/>
</dbReference>